<reference evidence="2" key="1">
    <citation type="submission" date="2020-03" db="EMBL/GenBank/DDBJ databases">
        <authorList>
            <person name="Weist P."/>
        </authorList>
    </citation>
    <scope>NUCLEOTIDE SEQUENCE</scope>
</reference>
<dbReference type="EMBL" id="CADEAL010001668">
    <property type="protein sequence ID" value="CAB1434491.1"/>
    <property type="molecule type" value="Genomic_DNA"/>
</dbReference>
<keyword evidence="3" id="KW-1185">Reference proteome</keyword>
<evidence type="ECO:0000313" key="3">
    <source>
        <dbReference type="Proteomes" id="UP001153269"/>
    </source>
</evidence>
<organism evidence="2 3">
    <name type="scientific">Pleuronectes platessa</name>
    <name type="common">European plaice</name>
    <dbReference type="NCBI Taxonomy" id="8262"/>
    <lineage>
        <taxon>Eukaryota</taxon>
        <taxon>Metazoa</taxon>
        <taxon>Chordata</taxon>
        <taxon>Craniata</taxon>
        <taxon>Vertebrata</taxon>
        <taxon>Euteleostomi</taxon>
        <taxon>Actinopterygii</taxon>
        <taxon>Neopterygii</taxon>
        <taxon>Teleostei</taxon>
        <taxon>Neoteleostei</taxon>
        <taxon>Acanthomorphata</taxon>
        <taxon>Carangaria</taxon>
        <taxon>Pleuronectiformes</taxon>
        <taxon>Pleuronectoidei</taxon>
        <taxon>Pleuronectidae</taxon>
        <taxon>Pleuronectes</taxon>
    </lineage>
</organism>
<dbReference type="AlphaFoldDB" id="A0A9N7UQP3"/>
<evidence type="ECO:0000256" key="1">
    <source>
        <dbReference type="SAM" id="MobiDB-lite"/>
    </source>
</evidence>
<feature type="region of interest" description="Disordered" evidence="1">
    <location>
        <begin position="90"/>
        <end position="111"/>
    </location>
</feature>
<proteinExistence type="predicted"/>
<name>A0A9N7UQP3_PLEPL</name>
<protein>
    <submittedName>
        <fullName evidence="2">Uncharacterized protein</fullName>
    </submittedName>
</protein>
<comment type="caution">
    <text evidence="2">The sequence shown here is derived from an EMBL/GenBank/DDBJ whole genome shotgun (WGS) entry which is preliminary data.</text>
</comment>
<sequence>MPASGERTPVRLRGHCLVFSDLRICVEPLPVPVTLEIHRGRVFYHLLSTGDTGTLPRTRPPTNTASRGALKLPVGSINNSSERLLNAAAVPAPTSPPHPWDRHEPGRLEDSPQRVTANIPRVRMLFAGFVHQEPGHLLPEKSGTKGLYREHADPSANMQDFFVVEVIQPE</sequence>
<dbReference type="Proteomes" id="UP001153269">
    <property type="component" value="Unassembled WGS sequence"/>
</dbReference>
<accession>A0A9N7UQP3</accession>
<gene>
    <name evidence="2" type="ORF">PLEPLA_LOCUS22535</name>
</gene>
<evidence type="ECO:0000313" key="2">
    <source>
        <dbReference type="EMBL" id="CAB1434491.1"/>
    </source>
</evidence>
<feature type="compositionally biased region" description="Basic and acidic residues" evidence="1">
    <location>
        <begin position="99"/>
        <end position="111"/>
    </location>
</feature>